<dbReference type="InterPro" id="IPR032270">
    <property type="entry name" value="AMPK_C"/>
</dbReference>
<reference evidence="5" key="1">
    <citation type="submission" date="2022-07" db="EMBL/GenBank/DDBJ databases">
        <title>Phylogenomic reconstructions and comparative analyses of Kickxellomycotina fungi.</title>
        <authorList>
            <person name="Reynolds N.K."/>
            <person name="Stajich J.E."/>
            <person name="Barry K."/>
            <person name="Grigoriev I.V."/>
            <person name="Crous P."/>
            <person name="Smith M.E."/>
        </authorList>
    </citation>
    <scope>NUCLEOTIDE SEQUENCE</scope>
    <source>
        <strain evidence="5">NRRL 1566</strain>
    </source>
</reference>
<dbReference type="EMBL" id="JANBUW010001864">
    <property type="protein sequence ID" value="KAJ2842224.1"/>
    <property type="molecule type" value="Genomic_DNA"/>
</dbReference>
<evidence type="ECO:0000256" key="2">
    <source>
        <dbReference type="ARBA" id="ARBA00022840"/>
    </source>
</evidence>
<evidence type="ECO:0000313" key="6">
    <source>
        <dbReference type="Proteomes" id="UP001139887"/>
    </source>
</evidence>
<feature type="compositionally biased region" description="Polar residues" evidence="3">
    <location>
        <begin position="56"/>
        <end position="65"/>
    </location>
</feature>
<accession>A0A9W8I0J5</accession>
<keyword evidence="5" id="KW-0808">Transferase</keyword>
<gene>
    <name evidence="5" type="primary">SNF1</name>
    <name evidence="5" type="ORF">IWW36_005985</name>
</gene>
<keyword evidence="5" id="KW-0418">Kinase</keyword>
<evidence type="ECO:0000256" key="3">
    <source>
        <dbReference type="SAM" id="MobiDB-lite"/>
    </source>
</evidence>
<dbReference type="OrthoDB" id="193931at2759"/>
<keyword evidence="1" id="KW-0547">Nucleotide-binding</keyword>
<dbReference type="GO" id="GO:0005524">
    <property type="term" value="F:ATP binding"/>
    <property type="evidence" value="ECO:0007669"/>
    <property type="project" value="UniProtKB-KW"/>
</dbReference>
<evidence type="ECO:0000313" key="5">
    <source>
        <dbReference type="EMBL" id="KAJ2842224.1"/>
    </source>
</evidence>
<dbReference type="AlphaFoldDB" id="A0A9W8I0J5"/>
<feature type="compositionally biased region" description="Low complexity" evidence="3">
    <location>
        <begin position="68"/>
        <end position="79"/>
    </location>
</feature>
<feature type="region of interest" description="Disordered" evidence="3">
    <location>
        <begin position="1"/>
        <end position="115"/>
    </location>
</feature>
<keyword evidence="2" id="KW-0067">ATP-binding</keyword>
<protein>
    <submittedName>
        <fullName evidence="5">Protein kinase</fullName>
        <ecNumber evidence="5">2.7.11.1</ecNumber>
    </submittedName>
</protein>
<dbReference type="Gene3D" id="3.30.310.80">
    <property type="entry name" value="Kinase associated domain 1, KA1"/>
    <property type="match status" value="1"/>
</dbReference>
<dbReference type="SUPFAM" id="SSF103243">
    <property type="entry name" value="KA1-like"/>
    <property type="match status" value="1"/>
</dbReference>
<feature type="non-terminal residue" evidence="5">
    <location>
        <position position="333"/>
    </location>
</feature>
<dbReference type="CDD" id="cd12122">
    <property type="entry name" value="AMPKA_C"/>
    <property type="match status" value="1"/>
</dbReference>
<evidence type="ECO:0000259" key="4">
    <source>
        <dbReference type="Pfam" id="PF16579"/>
    </source>
</evidence>
<dbReference type="GO" id="GO:0004674">
    <property type="term" value="F:protein serine/threonine kinase activity"/>
    <property type="evidence" value="ECO:0007669"/>
    <property type="project" value="UniProtKB-EC"/>
</dbReference>
<feature type="region of interest" description="Disordered" evidence="3">
    <location>
        <begin position="293"/>
        <end position="333"/>
    </location>
</feature>
<organism evidence="5 6">
    <name type="scientific">Coemansia brasiliensis</name>
    <dbReference type="NCBI Taxonomy" id="2650707"/>
    <lineage>
        <taxon>Eukaryota</taxon>
        <taxon>Fungi</taxon>
        <taxon>Fungi incertae sedis</taxon>
        <taxon>Zoopagomycota</taxon>
        <taxon>Kickxellomycotina</taxon>
        <taxon>Kickxellomycetes</taxon>
        <taxon>Kickxellales</taxon>
        <taxon>Kickxellaceae</taxon>
        <taxon>Coemansia</taxon>
    </lineage>
</organism>
<feature type="domain" description="AMPK C-terminal adenylate sensor" evidence="4">
    <location>
        <begin position="122"/>
        <end position="193"/>
    </location>
</feature>
<name>A0A9W8I0J5_9FUNG</name>
<dbReference type="Proteomes" id="UP001139887">
    <property type="component" value="Unassembled WGS sequence"/>
</dbReference>
<feature type="compositionally biased region" description="Polar residues" evidence="3">
    <location>
        <begin position="26"/>
        <end position="35"/>
    </location>
</feature>
<dbReference type="InterPro" id="IPR028375">
    <property type="entry name" value="KA1/Ssp2_C"/>
</dbReference>
<dbReference type="Pfam" id="PF16579">
    <property type="entry name" value="AdenylateSensor"/>
    <property type="match status" value="1"/>
</dbReference>
<keyword evidence="6" id="KW-1185">Reference proteome</keyword>
<dbReference type="EC" id="2.7.11.1" evidence="5"/>
<evidence type="ECO:0000256" key="1">
    <source>
        <dbReference type="ARBA" id="ARBA00022741"/>
    </source>
</evidence>
<proteinExistence type="predicted"/>
<sequence length="333" mass="35666">MNSSPAGTPHNYFRAQLPPLAGTPGNGQSNSSSIASLAKAAPSSSNPYSHRADSAAASSKGSNENMPAAETASTGAASSPLARAVTDDDDVEMATEDSAQQKEAVARKPTVTRKRAKLTRTRWHFGIRSRSPPADVMAEVYRALRQLGMTWKHFTPYHLRAKYTGNGPNQEVKIDLQLFKLDSRDNYLVDFKAVIPAPRSSDEQGDVGPTYRAGRSTLISPMPPFIQAARRRQLSAAPRPATFADYADVLGPMGSMNGGAESMGLGAMEPRSLDDQFLDSNYPIQLPAEIPSSMKSPIAAEFDRSDMLPQPDTLPARSVQRVGGEAPSSSSMA</sequence>
<comment type="caution">
    <text evidence="5">The sequence shown here is derived from an EMBL/GenBank/DDBJ whole genome shotgun (WGS) entry which is preliminary data.</text>
</comment>